<organism evidence="1 2">
    <name type="scientific">Geotrichum galactomycetum</name>
    <dbReference type="NCBI Taxonomy" id="27317"/>
    <lineage>
        <taxon>Eukaryota</taxon>
        <taxon>Fungi</taxon>
        <taxon>Dikarya</taxon>
        <taxon>Ascomycota</taxon>
        <taxon>Saccharomycotina</taxon>
        <taxon>Dipodascomycetes</taxon>
        <taxon>Dipodascales</taxon>
        <taxon>Dipodascaceae</taxon>
        <taxon>Geotrichum</taxon>
    </lineage>
</organism>
<sequence length="546" mass="61023">MSIISSTTWVPRGFASEFPVQYDFDDAEMDRIAGLARLQLDDAKEDLEEEEETQPAGDNVVSSLRKSGGDEDDNLANDEDLKEYDLEHYDDDDEETGENMGMFSNLKTLTYHDDGEKDPYISLPTAEEEEEERQEWQIYPTDNLILATRTEDELSTLEVYVYDDQANADEEGNGATSNLYVHHDIMLPSFPLCVERIDYRVGKGRIESDPNTAGNFAAVSTFEPEIEIWNLDVVDSAYPDMILGQKPEDATAALTDADKKLKKKKKKKVIQKKINDQYHVDAVLSLSHNKIHRNLLVSGSADTTVKLWDLNNGVCARNFGFHQDKVSAVQWNPVEGTILLSGGYDRNVIVSDLRVSDDSGRRAWLVEGDVEGIKWGNNGQEFYVSTENGIIHKFDARMENQSVWKLQAHDSEVTCFDISSIVEGYMVSGSSDKTIKLWNLGADNKPSMILSRDLDVGKVFSVGFAPDREVFGHVVVAGSSGKVKVWDTLTNRTVREAVGRNNDLKALLARKRDDDKVVGVTDGNDDDESDDDDDEDLEGDESGDDV</sequence>
<name>A0ACB6V9L4_9ASCO</name>
<dbReference type="EMBL" id="QVQA01000007">
    <property type="protein sequence ID" value="KAF5102086.1"/>
    <property type="molecule type" value="Genomic_DNA"/>
</dbReference>
<protein>
    <submittedName>
        <fullName evidence="1">Uncharacterized protein</fullName>
    </submittedName>
</protein>
<accession>A0ACB6V9L4</accession>
<proteinExistence type="predicted"/>
<gene>
    <name evidence="1" type="ORF">D0Z00_000546</name>
</gene>
<evidence type="ECO:0000313" key="2">
    <source>
        <dbReference type="Proteomes" id="UP000744676"/>
    </source>
</evidence>
<evidence type="ECO:0000313" key="1">
    <source>
        <dbReference type="EMBL" id="KAF5102086.1"/>
    </source>
</evidence>
<comment type="caution">
    <text evidence="1">The sequence shown here is derived from an EMBL/GenBank/DDBJ whole genome shotgun (WGS) entry which is preliminary data.</text>
</comment>
<keyword evidence="2" id="KW-1185">Reference proteome</keyword>
<dbReference type="Proteomes" id="UP000744676">
    <property type="component" value="Unassembled WGS sequence"/>
</dbReference>
<reference evidence="1 2" key="1">
    <citation type="journal article" date="2020" name="Front. Microbiol.">
        <title>Phenotypic and Genetic Characterization of the Cheese Ripening Yeast Geotrichum candidum.</title>
        <authorList>
            <person name="Perkins V."/>
            <person name="Vignola S."/>
            <person name="Lessard M.H."/>
            <person name="Plante P.L."/>
            <person name="Corbeil J."/>
            <person name="Dugat-Bony E."/>
            <person name="Frenette M."/>
            <person name="Labrie S."/>
        </authorList>
    </citation>
    <scope>NUCLEOTIDE SEQUENCE [LARGE SCALE GENOMIC DNA]</scope>
    <source>
        <strain evidence="1 2">LMA-1147</strain>
    </source>
</reference>